<protein>
    <submittedName>
        <fullName evidence="2">Uncharacterized protein</fullName>
    </submittedName>
</protein>
<accession>A0AAJ0GC03</accession>
<dbReference type="AlphaFoldDB" id="A0AAJ0GC03"/>
<keyword evidence="3" id="KW-1185">Reference proteome</keyword>
<evidence type="ECO:0000256" key="1">
    <source>
        <dbReference type="SAM" id="MobiDB-lite"/>
    </source>
</evidence>
<sequence length="83" mass="9014">MSSNWYNNQANRQLPPPMYNEQYARSALPKNFGGLYLGRGGPSTGAMGRNEYDIVGAHVNDQLADQKSPLLPAGSISIAGRVY</sequence>
<gene>
    <name evidence="2" type="ORF">LTR09_005686</name>
</gene>
<organism evidence="2 3">
    <name type="scientific">Extremus antarcticus</name>
    <dbReference type="NCBI Taxonomy" id="702011"/>
    <lineage>
        <taxon>Eukaryota</taxon>
        <taxon>Fungi</taxon>
        <taxon>Dikarya</taxon>
        <taxon>Ascomycota</taxon>
        <taxon>Pezizomycotina</taxon>
        <taxon>Dothideomycetes</taxon>
        <taxon>Dothideomycetidae</taxon>
        <taxon>Mycosphaerellales</taxon>
        <taxon>Extremaceae</taxon>
        <taxon>Extremus</taxon>
    </lineage>
</organism>
<evidence type="ECO:0000313" key="2">
    <source>
        <dbReference type="EMBL" id="KAK3053060.1"/>
    </source>
</evidence>
<feature type="region of interest" description="Disordered" evidence="1">
    <location>
        <begin position="1"/>
        <end position="20"/>
    </location>
</feature>
<reference evidence="2" key="1">
    <citation type="submission" date="2023-04" db="EMBL/GenBank/DDBJ databases">
        <title>Black Yeasts Isolated from many extreme environments.</title>
        <authorList>
            <person name="Coleine C."/>
            <person name="Stajich J.E."/>
            <person name="Selbmann L."/>
        </authorList>
    </citation>
    <scope>NUCLEOTIDE SEQUENCE</scope>
    <source>
        <strain evidence="2">CCFEE 5312</strain>
    </source>
</reference>
<evidence type="ECO:0000313" key="3">
    <source>
        <dbReference type="Proteomes" id="UP001271007"/>
    </source>
</evidence>
<feature type="compositionally biased region" description="Polar residues" evidence="1">
    <location>
        <begin position="1"/>
        <end position="12"/>
    </location>
</feature>
<dbReference type="Proteomes" id="UP001271007">
    <property type="component" value="Unassembled WGS sequence"/>
</dbReference>
<proteinExistence type="predicted"/>
<comment type="caution">
    <text evidence="2">The sequence shown here is derived from an EMBL/GenBank/DDBJ whole genome shotgun (WGS) entry which is preliminary data.</text>
</comment>
<name>A0AAJ0GC03_9PEZI</name>
<dbReference type="EMBL" id="JAWDJX010000017">
    <property type="protein sequence ID" value="KAK3053060.1"/>
    <property type="molecule type" value="Genomic_DNA"/>
</dbReference>